<accession>A0A7J8SBS0</accession>
<dbReference type="GO" id="GO:0004523">
    <property type="term" value="F:RNA-DNA hybrid ribonuclease activity"/>
    <property type="evidence" value="ECO:0007669"/>
    <property type="project" value="InterPro"/>
</dbReference>
<reference evidence="2 3" key="1">
    <citation type="journal article" date="2019" name="Genome Biol. Evol.">
        <title>Insights into the evolution of the New World diploid cottons (Gossypium, subgenus Houzingenia) based on genome sequencing.</title>
        <authorList>
            <person name="Grover C.E."/>
            <person name="Arick M.A. 2nd"/>
            <person name="Thrash A."/>
            <person name="Conover J.L."/>
            <person name="Sanders W.S."/>
            <person name="Peterson D.G."/>
            <person name="Frelichowski J.E."/>
            <person name="Scheffler J.A."/>
            <person name="Scheffler B.E."/>
            <person name="Wendel J.F."/>
        </authorList>
    </citation>
    <scope>NUCLEOTIDE SEQUENCE [LARGE SCALE GENOMIC DNA]</scope>
    <source>
        <strain evidence="2">27</strain>
        <tissue evidence="2">Leaf</tissue>
    </source>
</reference>
<keyword evidence="3" id="KW-1185">Reference proteome</keyword>
<dbReference type="Proteomes" id="UP000593561">
    <property type="component" value="Unassembled WGS sequence"/>
</dbReference>
<evidence type="ECO:0000259" key="1">
    <source>
        <dbReference type="Pfam" id="PF13456"/>
    </source>
</evidence>
<organism evidence="2 3">
    <name type="scientific">Gossypium davidsonii</name>
    <name type="common">Davidson's cotton</name>
    <name type="synonym">Gossypium klotzschianum subsp. davidsonii</name>
    <dbReference type="NCBI Taxonomy" id="34287"/>
    <lineage>
        <taxon>Eukaryota</taxon>
        <taxon>Viridiplantae</taxon>
        <taxon>Streptophyta</taxon>
        <taxon>Embryophyta</taxon>
        <taxon>Tracheophyta</taxon>
        <taxon>Spermatophyta</taxon>
        <taxon>Magnoliopsida</taxon>
        <taxon>eudicotyledons</taxon>
        <taxon>Gunneridae</taxon>
        <taxon>Pentapetalae</taxon>
        <taxon>rosids</taxon>
        <taxon>malvids</taxon>
        <taxon>Malvales</taxon>
        <taxon>Malvaceae</taxon>
        <taxon>Malvoideae</taxon>
        <taxon>Gossypium</taxon>
    </lineage>
</organism>
<comment type="caution">
    <text evidence="2">The sequence shown here is derived from an EMBL/GenBank/DDBJ whole genome shotgun (WGS) entry which is preliminary data.</text>
</comment>
<protein>
    <recommendedName>
        <fullName evidence="1">RNase H type-1 domain-containing protein</fullName>
    </recommendedName>
</protein>
<evidence type="ECO:0000313" key="3">
    <source>
        <dbReference type="Proteomes" id="UP000593561"/>
    </source>
</evidence>
<dbReference type="InterPro" id="IPR002156">
    <property type="entry name" value="RNaseH_domain"/>
</dbReference>
<dbReference type="EMBL" id="JABFAC010000009">
    <property type="protein sequence ID" value="MBA0623509.1"/>
    <property type="molecule type" value="Genomic_DNA"/>
</dbReference>
<proteinExistence type="predicted"/>
<feature type="domain" description="RNase H type-1" evidence="1">
    <location>
        <begin position="22"/>
        <end position="62"/>
    </location>
</feature>
<sequence length="76" mass="8635">MPEFHPKSHRKSTDFPSLKIKARAIYGGLTLAWKKGFRKVVIKSDNALLIDIIGNDYAADNNLSELRLIHDLCKQI</sequence>
<gene>
    <name evidence="2" type="ORF">Godav_008969</name>
</gene>
<dbReference type="AlphaFoldDB" id="A0A7J8SBS0"/>
<dbReference type="Pfam" id="PF13456">
    <property type="entry name" value="RVT_3"/>
    <property type="match status" value="1"/>
</dbReference>
<evidence type="ECO:0000313" key="2">
    <source>
        <dbReference type="EMBL" id="MBA0623509.1"/>
    </source>
</evidence>
<dbReference type="GO" id="GO:0003676">
    <property type="term" value="F:nucleic acid binding"/>
    <property type="evidence" value="ECO:0007669"/>
    <property type="project" value="InterPro"/>
</dbReference>
<name>A0A7J8SBS0_GOSDV</name>